<evidence type="ECO:0000256" key="2">
    <source>
        <dbReference type="ARBA" id="ARBA00004906"/>
    </source>
</evidence>
<dbReference type="SUPFAM" id="SSF49599">
    <property type="entry name" value="TRAF domain-like"/>
    <property type="match status" value="1"/>
</dbReference>
<dbReference type="SUPFAM" id="SSF54695">
    <property type="entry name" value="POZ domain"/>
    <property type="match status" value="1"/>
</dbReference>
<organism evidence="6 7">
    <name type="scientific">Vigna unguiculata</name>
    <name type="common">Cowpea</name>
    <dbReference type="NCBI Taxonomy" id="3917"/>
    <lineage>
        <taxon>Eukaryota</taxon>
        <taxon>Viridiplantae</taxon>
        <taxon>Streptophyta</taxon>
        <taxon>Embryophyta</taxon>
        <taxon>Tracheophyta</taxon>
        <taxon>Spermatophyta</taxon>
        <taxon>Magnoliopsida</taxon>
        <taxon>eudicotyledons</taxon>
        <taxon>Gunneridae</taxon>
        <taxon>Pentapetalae</taxon>
        <taxon>rosids</taxon>
        <taxon>fabids</taxon>
        <taxon>Fabales</taxon>
        <taxon>Fabaceae</taxon>
        <taxon>Papilionoideae</taxon>
        <taxon>50 kb inversion clade</taxon>
        <taxon>NPAAA clade</taxon>
        <taxon>indigoferoid/millettioid clade</taxon>
        <taxon>Phaseoleae</taxon>
        <taxon>Vigna</taxon>
    </lineage>
</organism>
<dbReference type="InterPro" id="IPR011333">
    <property type="entry name" value="SKP1/BTB/POZ_sf"/>
</dbReference>
<name>A0A4D6M8T2_VIGUN</name>
<dbReference type="InterPro" id="IPR056423">
    <property type="entry name" value="BACK_BPM_SPOP"/>
</dbReference>
<dbReference type="InterPro" id="IPR008974">
    <property type="entry name" value="TRAF-like"/>
</dbReference>
<dbReference type="InterPro" id="IPR045005">
    <property type="entry name" value="BPM1-6"/>
</dbReference>
<dbReference type="Pfam" id="PF00651">
    <property type="entry name" value="BTB"/>
    <property type="match status" value="1"/>
</dbReference>
<dbReference type="Gene3D" id="3.30.710.10">
    <property type="entry name" value="Potassium Channel Kv1.1, Chain A"/>
    <property type="match status" value="1"/>
</dbReference>
<feature type="domain" description="BTB" evidence="4">
    <location>
        <begin position="198"/>
        <end position="264"/>
    </location>
</feature>
<dbReference type="Gene3D" id="1.25.40.420">
    <property type="match status" value="1"/>
</dbReference>
<comment type="similarity">
    <text evidence="3">Belongs to the Tdpoz family.</text>
</comment>
<dbReference type="PROSITE" id="PS50097">
    <property type="entry name" value="BTB"/>
    <property type="match status" value="1"/>
</dbReference>
<evidence type="ECO:0000256" key="3">
    <source>
        <dbReference type="ARBA" id="ARBA00010846"/>
    </source>
</evidence>
<dbReference type="PANTHER" id="PTHR26379">
    <property type="entry name" value="BTB/POZ AND MATH DOMAIN-CONTAINING PROTEIN 1"/>
    <property type="match status" value="1"/>
</dbReference>
<dbReference type="InterPro" id="IPR000210">
    <property type="entry name" value="BTB/POZ_dom"/>
</dbReference>
<gene>
    <name evidence="6" type="ORF">DEO72_LG6g1933</name>
</gene>
<dbReference type="Pfam" id="PF22486">
    <property type="entry name" value="MATH_2"/>
    <property type="match status" value="1"/>
</dbReference>
<evidence type="ECO:0000313" key="6">
    <source>
        <dbReference type="EMBL" id="QCD97223.1"/>
    </source>
</evidence>
<evidence type="ECO:0000256" key="1">
    <source>
        <dbReference type="ARBA" id="ARBA00004184"/>
    </source>
</evidence>
<comment type="pathway">
    <text evidence="2">Protein modification; protein ubiquitination.</text>
</comment>
<sequence length="393" mass="43677">MTLYYNPMTESGKNLPSLTDSLSVTETVNGTHNFELKGYSLAKGMGIGKFIASETFTVGGHQWAIYFYPDGKVPSDNGVYVSIFVALVSESIDVLALFELKLHDQSGKGNDLVYSHFGRSLENGPYTIKNRGCIWGYKRFFKRKDLETSTFVKDDSLKISCTVGVLVMSDSSLLNSIHVPESDIGTDLGMLLDYEELCDVTFSINGAKFRAHKLILGARSTVLETWFSNGVGKDNSEIVLDDMEPKVFKALLQFIYKDTLIEDEELHLSVSSSMASLSELYVTKVLAAAHKYDLPRLKLMCESVLCKHISINSVAHILVICDCYEATGLKSTCLQFSAENLNAVMQSDGFKYLTQNYPLMQAELLKTVVECMEPYIGEQKHESVKSQSSDNGH</sequence>
<dbReference type="Pfam" id="PF24570">
    <property type="entry name" value="BACK_BPM_SPOP"/>
    <property type="match status" value="1"/>
</dbReference>
<proteinExistence type="inferred from homology"/>
<dbReference type="GO" id="GO:0016567">
    <property type="term" value="P:protein ubiquitination"/>
    <property type="evidence" value="ECO:0007669"/>
    <property type="project" value="InterPro"/>
</dbReference>
<evidence type="ECO:0000259" key="4">
    <source>
        <dbReference type="PROSITE" id="PS50097"/>
    </source>
</evidence>
<dbReference type="InterPro" id="IPR002083">
    <property type="entry name" value="MATH/TRAF_dom"/>
</dbReference>
<evidence type="ECO:0000259" key="5">
    <source>
        <dbReference type="PROSITE" id="PS50144"/>
    </source>
</evidence>
<feature type="domain" description="MATH" evidence="5">
    <location>
        <begin position="29"/>
        <end position="163"/>
    </location>
</feature>
<dbReference type="SMART" id="SM00061">
    <property type="entry name" value="MATH"/>
    <property type="match status" value="1"/>
</dbReference>
<dbReference type="CDD" id="cd18280">
    <property type="entry name" value="BTB_POZ_BPM_plant"/>
    <property type="match status" value="1"/>
</dbReference>
<dbReference type="PROSITE" id="PS50144">
    <property type="entry name" value="MATH"/>
    <property type="match status" value="1"/>
</dbReference>
<evidence type="ECO:0000313" key="7">
    <source>
        <dbReference type="Proteomes" id="UP000501690"/>
    </source>
</evidence>
<accession>A0A4D6M8T2</accession>
<dbReference type="AlphaFoldDB" id="A0A4D6M8T2"/>
<dbReference type="SMART" id="SM00225">
    <property type="entry name" value="BTB"/>
    <property type="match status" value="1"/>
</dbReference>
<dbReference type="GO" id="GO:0012505">
    <property type="term" value="C:endomembrane system"/>
    <property type="evidence" value="ECO:0007669"/>
    <property type="project" value="UniProtKB-SubCell"/>
</dbReference>
<comment type="subcellular location">
    <subcellularLocation>
        <location evidence="1">Endomembrane system</location>
        <topology evidence="1">Peripheral membrane protein</topology>
    </subcellularLocation>
</comment>
<dbReference type="Gene3D" id="2.60.210.10">
    <property type="entry name" value="Apoptosis, Tumor Necrosis Factor Receptor Associated Protein 2, Chain A"/>
    <property type="match status" value="1"/>
</dbReference>
<protein>
    <submittedName>
        <fullName evidence="6">U6 snRNA-associated Sm-like protein LSm2</fullName>
    </submittedName>
</protein>
<dbReference type="Proteomes" id="UP000501690">
    <property type="component" value="Linkage Group LG6"/>
</dbReference>
<keyword evidence="7" id="KW-1185">Reference proteome</keyword>
<dbReference type="PANTHER" id="PTHR26379:SF466">
    <property type="entry name" value="BTB_POZ AND MATH DOMAIN-CONTAINING PROTEIN 4"/>
    <property type="match status" value="1"/>
</dbReference>
<reference evidence="6 7" key="1">
    <citation type="submission" date="2019-04" db="EMBL/GenBank/DDBJ databases">
        <title>An improved genome assembly and genetic linkage map for asparagus bean, Vigna unguiculata ssp. sesquipedialis.</title>
        <authorList>
            <person name="Xia Q."/>
            <person name="Zhang R."/>
            <person name="Dong Y."/>
        </authorList>
    </citation>
    <scope>NUCLEOTIDE SEQUENCE [LARGE SCALE GENOMIC DNA]</scope>
    <source>
        <tissue evidence="6">Leaf</tissue>
    </source>
</reference>
<dbReference type="EMBL" id="CP039350">
    <property type="protein sequence ID" value="QCD97223.1"/>
    <property type="molecule type" value="Genomic_DNA"/>
</dbReference>
<dbReference type="CDD" id="cd00121">
    <property type="entry name" value="MATH"/>
    <property type="match status" value="1"/>
</dbReference>